<organism evidence="2">
    <name type="scientific">uncultured Caudovirales phage</name>
    <dbReference type="NCBI Taxonomy" id="2100421"/>
    <lineage>
        <taxon>Viruses</taxon>
        <taxon>Duplodnaviria</taxon>
        <taxon>Heunggongvirae</taxon>
        <taxon>Uroviricota</taxon>
        <taxon>Caudoviricetes</taxon>
        <taxon>Peduoviridae</taxon>
        <taxon>Maltschvirus</taxon>
        <taxon>Maltschvirus maltsch</taxon>
    </lineage>
</organism>
<evidence type="ECO:0000313" key="2">
    <source>
        <dbReference type="EMBL" id="CAB4184666.1"/>
    </source>
</evidence>
<name>A0A6J5QQ07_9CAUD</name>
<proteinExistence type="predicted"/>
<dbReference type="EMBL" id="LR797067">
    <property type="protein sequence ID" value="CAB4184666.1"/>
    <property type="molecule type" value="Genomic_DNA"/>
</dbReference>
<reference evidence="2" key="1">
    <citation type="submission" date="2020-05" db="EMBL/GenBank/DDBJ databases">
        <authorList>
            <person name="Chiriac C."/>
            <person name="Salcher M."/>
            <person name="Ghai R."/>
            <person name="Kavagutti S V."/>
        </authorList>
    </citation>
    <scope>NUCLEOTIDE SEQUENCE</scope>
</reference>
<accession>A0A6J5QQ07</accession>
<feature type="region of interest" description="Disordered" evidence="1">
    <location>
        <begin position="82"/>
        <end position="109"/>
    </location>
</feature>
<evidence type="ECO:0000313" key="3">
    <source>
        <dbReference type="EMBL" id="CAB4215543.1"/>
    </source>
</evidence>
<protein>
    <submittedName>
        <fullName evidence="2">Uncharacterized protein</fullName>
    </submittedName>
</protein>
<dbReference type="EMBL" id="LR797421">
    <property type="protein sequence ID" value="CAB4215543.1"/>
    <property type="molecule type" value="Genomic_DNA"/>
</dbReference>
<evidence type="ECO:0000256" key="1">
    <source>
        <dbReference type="SAM" id="MobiDB-lite"/>
    </source>
</evidence>
<gene>
    <name evidence="2" type="ORF">UFOVP1121_38</name>
    <name evidence="3" type="ORF">UFOVP1482_37</name>
</gene>
<sequence>MPIIIPTIDEIERMDIRQREQLVKRINGDRVRAADSIAFLTNKPRIRVSFVSNADIKAAVARSAARRQEDDAETIISEARHLLAKMPRDPEASRHRKEAIEAVGRKRND</sequence>